<dbReference type="AlphaFoldDB" id="A0AAD8ZR66"/>
<feature type="disulfide bond" evidence="8">
    <location>
        <begin position="257"/>
        <end position="266"/>
    </location>
</feature>
<dbReference type="SUPFAM" id="SSF49899">
    <property type="entry name" value="Concanavalin A-like lectins/glucanases"/>
    <property type="match status" value="1"/>
</dbReference>
<evidence type="ECO:0000256" key="7">
    <source>
        <dbReference type="ARBA" id="ARBA00023180"/>
    </source>
</evidence>
<keyword evidence="5" id="KW-0677">Repeat</keyword>
<dbReference type="CDD" id="cd00110">
    <property type="entry name" value="LamG"/>
    <property type="match status" value="1"/>
</dbReference>
<dbReference type="SMART" id="SM00179">
    <property type="entry name" value="EGF_CA"/>
    <property type="match status" value="2"/>
</dbReference>
<sequence length="341" mass="37012">MWRSTVTMNIRRQPAQGHDRRRLQAQTELPAPIASLLLFRRGQRSALGSAPSLGYWADLSSRCAAASSPTAGCLTASAGLCWAAWLPGPAGAPGGRAAGQAELAAWPVASCLFRHGGLRSAEVPWSTSHLKGMAWRASGDLCEEVVDPCLLGFDPCQHDSKCVPLGRGYRCECLPGYVGQRCEQDYNDCVENKCQHGAECVDAINGYTCVCKDGFSGLFCENPPPMILLQKTSPCDQSDCQNGAPCVLVESEPVCRCLPGFFGSKCEKTLTAHFLGKDSFIELSGANVRPSTHISLQVATDKDHGVLLYKEDHDPLALELYQGHIRLMYDITKYPPTTVYR</sequence>
<reference evidence="11" key="1">
    <citation type="submission" date="2023-03" db="EMBL/GenBank/DDBJ databases">
        <title>Electrophorus voltai genome.</title>
        <authorList>
            <person name="Bian C."/>
        </authorList>
    </citation>
    <scope>NUCLEOTIDE SEQUENCE</scope>
    <source>
        <strain evidence="11">CB-2022</strain>
        <tissue evidence="11">Muscle</tissue>
    </source>
</reference>
<evidence type="ECO:0000256" key="2">
    <source>
        <dbReference type="ARBA" id="ARBA00022525"/>
    </source>
</evidence>
<comment type="subcellular location">
    <subcellularLocation>
        <location evidence="1">Secreted</location>
    </subcellularLocation>
</comment>
<feature type="domain" description="EGF-like" evidence="10">
    <location>
        <begin position="145"/>
        <end position="183"/>
    </location>
</feature>
<dbReference type="GO" id="GO:0005509">
    <property type="term" value="F:calcium ion binding"/>
    <property type="evidence" value="ECO:0007669"/>
    <property type="project" value="InterPro"/>
</dbReference>
<evidence type="ECO:0000313" key="12">
    <source>
        <dbReference type="Proteomes" id="UP001239994"/>
    </source>
</evidence>
<dbReference type="SUPFAM" id="SSF57184">
    <property type="entry name" value="Growth factor receptor domain"/>
    <property type="match status" value="1"/>
</dbReference>
<evidence type="ECO:0000259" key="10">
    <source>
        <dbReference type="PROSITE" id="PS50026"/>
    </source>
</evidence>
<accession>A0AAD8ZR66</accession>
<evidence type="ECO:0000256" key="4">
    <source>
        <dbReference type="ARBA" id="ARBA00022729"/>
    </source>
</evidence>
<dbReference type="InterPro" id="IPR018097">
    <property type="entry name" value="EGF_Ca-bd_CS"/>
</dbReference>
<evidence type="ECO:0000256" key="9">
    <source>
        <dbReference type="SAM" id="MobiDB-lite"/>
    </source>
</evidence>
<dbReference type="InterPro" id="IPR013320">
    <property type="entry name" value="ConA-like_dom_sf"/>
</dbReference>
<dbReference type="InterPro" id="IPR000742">
    <property type="entry name" value="EGF"/>
</dbReference>
<dbReference type="InterPro" id="IPR000152">
    <property type="entry name" value="EGF-type_Asp/Asn_hydroxyl_site"/>
</dbReference>
<feature type="domain" description="EGF-like" evidence="10">
    <location>
        <begin position="185"/>
        <end position="221"/>
    </location>
</feature>
<evidence type="ECO:0000256" key="3">
    <source>
        <dbReference type="ARBA" id="ARBA00022536"/>
    </source>
</evidence>
<keyword evidence="6 8" id="KW-1015">Disulfide bond</keyword>
<evidence type="ECO:0000256" key="1">
    <source>
        <dbReference type="ARBA" id="ARBA00004613"/>
    </source>
</evidence>
<feature type="compositionally biased region" description="Polar residues" evidence="9">
    <location>
        <begin position="1"/>
        <end position="10"/>
    </location>
</feature>
<gene>
    <name evidence="11" type="ORF">P4O66_003876</name>
</gene>
<dbReference type="PANTHER" id="PTHR45836:SF9">
    <property type="entry name" value="SLIT HOMOLOG 3 PROTEIN"/>
    <property type="match status" value="1"/>
</dbReference>
<dbReference type="FunFam" id="2.10.25.10:FF:000045">
    <property type="entry name" value="Slit guidance ligand 2"/>
    <property type="match status" value="1"/>
</dbReference>
<keyword evidence="2" id="KW-0964">Secreted</keyword>
<comment type="caution">
    <text evidence="11">The sequence shown here is derived from an EMBL/GenBank/DDBJ whole genome shotgun (WGS) entry which is preliminary data.</text>
</comment>
<dbReference type="GO" id="GO:0048495">
    <property type="term" value="F:Roundabout binding"/>
    <property type="evidence" value="ECO:0007669"/>
    <property type="project" value="TreeGrafter"/>
</dbReference>
<dbReference type="PROSITE" id="PS00022">
    <property type="entry name" value="EGF_1"/>
    <property type="match status" value="3"/>
</dbReference>
<dbReference type="GO" id="GO:0007411">
    <property type="term" value="P:axon guidance"/>
    <property type="evidence" value="ECO:0007669"/>
    <property type="project" value="TreeGrafter"/>
</dbReference>
<dbReference type="EMBL" id="JAROKS010000004">
    <property type="protein sequence ID" value="KAK1803937.1"/>
    <property type="molecule type" value="Genomic_DNA"/>
</dbReference>
<name>A0AAD8ZR66_9TELE</name>
<feature type="domain" description="EGF-like" evidence="10">
    <location>
        <begin position="231"/>
        <end position="267"/>
    </location>
</feature>
<protein>
    <recommendedName>
        <fullName evidence="10">EGF-like domain-containing protein</fullName>
    </recommendedName>
</protein>
<dbReference type="GO" id="GO:0008201">
    <property type="term" value="F:heparin binding"/>
    <property type="evidence" value="ECO:0007669"/>
    <property type="project" value="TreeGrafter"/>
</dbReference>
<dbReference type="PROSITE" id="PS01187">
    <property type="entry name" value="EGF_CA"/>
    <property type="match status" value="1"/>
</dbReference>
<dbReference type="PANTHER" id="PTHR45836">
    <property type="entry name" value="SLIT HOMOLOG"/>
    <property type="match status" value="1"/>
</dbReference>
<feature type="region of interest" description="Disordered" evidence="9">
    <location>
        <begin position="1"/>
        <end position="22"/>
    </location>
</feature>
<dbReference type="GO" id="GO:0005576">
    <property type="term" value="C:extracellular region"/>
    <property type="evidence" value="ECO:0007669"/>
    <property type="project" value="UniProtKB-SubCell"/>
</dbReference>
<dbReference type="CDD" id="cd00054">
    <property type="entry name" value="EGF_CA"/>
    <property type="match status" value="2"/>
</dbReference>
<dbReference type="InterPro" id="IPR051355">
    <property type="entry name" value="Notch/Slit_guidance"/>
</dbReference>
<dbReference type="PROSITE" id="PS00010">
    <property type="entry name" value="ASX_HYDROXYL"/>
    <property type="match status" value="1"/>
</dbReference>
<dbReference type="Proteomes" id="UP001239994">
    <property type="component" value="Unassembled WGS sequence"/>
</dbReference>
<organism evidence="11 12">
    <name type="scientific">Electrophorus voltai</name>
    <dbReference type="NCBI Taxonomy" id="2609070"/>
    <lineage>
        <taxon>Eukaryota</taxon>
        <taxon>Metazoa</taxon>
        <taxon>Chordata</taxon>
        <taxon>Craniata</taxon>
        <taxon>Vertebrata</taxon>
        <taxon>Euteleostomi</taxon>
        <taxon>Actinopterygii</taxon>
        <taxon>Neopterygii</taxon>
        <taxon>Teleostei</taxon>
        <taxon>Ostariophysi</taxon>
        <taxon>Gymnotiformes</taxon>
        <taxon>Gymnotoidei</taxon>
        <taxon>Gymnotidae</taxon>
        <taxon>Electrophorus</taxon>
    </lineage>
</organism>
<dbReference type="PROSITE" id="PS01186">
    <property type="entry name" value="EGF_2"/>
    <property type="match status" value="3"/>
</dbReference>
<dbReference type="InterPro" id="IPR001791">
    <property type="entry name" value="Laminin_G"/>
</dbReference>
<dbReference type="PROSITE" id="PS50026">
    <property type="entry name" value="EGF_3"/>
    <property type="match status" value="3"/>
</dbReference>
<keyword evidence="4" id="KW-0732">Signal</keyword>
<feature type="disulfide bond" evidence="8">
    <location>
        <begin position="173"/>
        <end position="182"/>
    </location>
</feature>
<dbReference type="Gene3D" id="2.10.25.10">
    <property type="entry name" value="Laminin"/>
    <property type="match status" value="3"/>
</dbReference>
<evidence type="ECO:0000256" key="6">
    <source>
        <dbReference type="ARBA" id="ARBA00023157"/>
    </source>
</evidence>
<evidence type="ECO:0000256" key="5">
    <source>
        <dbReference type="ARBA" id="ARBA00022737"/>
    </source>
</evidence>
<keyword evidence="7" id="KW-0325">Glycoprotein</keyword>
<comment type="caution">
    <text evidence="8">Lacks conserved residue(s) required for the propagation of feature annotation.</text>
</comment>
<dbReference type="FunFam" id="2.10.25.10:FF:000062">
    <property type="entry name" value="Slit guidance ligand 2"/>
    <property type="match status" value="1"/>
</dbReference>
<evidence type="ECO:0000256" key="8">
    <source>
        <dbReference type="PROSITE-ProRule" id="PRU00076"/>
    </source>
</evidence>
<feature type="disulfide bond" evidence="8">
    <location>
        <begin position="211"/>
        <end position="220"/>
    </location>
</feature>
<dbReference type="Gene3D" id="2.60.120.200">
    <property type="match status" value="1"/>
</dbReference>
<dbReference type="FunFam" id="2.10.25.10:FF:000053">
    <property type="entry name" value="Slit guidance ligand 2"/>
    <property type="match status" value="1"/>
</dbReference>
<dbReference type="GO" id="GO:0050919">
    <property type="term" value="P:negative chemotaxis"/>
    <property type="evidence" value="ECO:0007669"/>
    <property type="project" value="TreeGrafter"/>
</dbReference>
<proteinExistence type="predicted"/>
<dbReference type="Pfam" id="PF00008">
    <property type="entry name" value="EGF"/>
    <property type="match status" value="3"/>
</dbReference>
<keyword evidence="12" id="KW-1185">Reference proteome</keyword>
<dbReference type="InterPro" id="IPR009030">
    <property type="entry name" value="Growth_fac_rcpt_cys_sf"/>
</dbReference>
<dbReference type="InterPro" id="IPR001881">
    <property type="entry name" value="EGF-like_Ca-bd_dom"/>
</dbReference>
<dbReference type="SMART" id="SM00181">
    <property type="entry name" value="EGF"/>
    <property type="match status" value="3"/>
</dbReference>
<evidence type="ECO:0000313" key="11">
    <source>
        <dbReference type="EMBL" id="KAK1803937.1"/>
    </source>
</evidence>
<keyword evidence="3 8" id="KW-0245">EGF-like domain</keyword>